<accession>A0AAE3XEQ2</accession>
<keyword evidence="1" id="KW-0732">Signal</keyword>
<dbReference type="Proteomes" id="UP001185331">
    <property type="component" value="Unassembled WGS sequence"/>
</dbReference>
<evidence type="ECO:0000313" key="3">
    <source>
        <dbReference type="Proteomes" id="UP001185331"/>
    </source>
</evidence>
<evidence type="ECO:0000256" key="1">
    <source>
        <dbReference type="SAM" id="SignalP"/>
    </source>
</evidence>
<dbReference type="EMBL" id="JAVDQK010000004">
    <property type="protein sequence ID" value="MDR6218353.1"/>
    <property type="molecule type" value="Genomic_DNA"/>
</dbReference>
<name>A0AAE3XEQ2_9DEIO</name>
<proteinExistence type="predicted"/>
<sequence>MKKLALSILSISLAGAASAVTLPNVNCAGASSDARCTLKTDVGSYGSIGAGVPLYLGGFTDQIGSGFVEPSENALYVPYEIGGQLDTFGAILKVDLATGDRTLISGRVDETEQRGKGVTYVSDRGQTTTEWGLGRVNAVRPGPDANTLYALQDYGSPVRTVVLKIDKRTGDRTIVWANKLADDAAPSSNPMSIQNQEARLGVTPQTTCDRTKPDPSTFEVYQGNLYFMAAGGVMKVVPGKSCTWISAYSAADGTSTAGSGPTPGTQVMSGTWLDGNLLSATTGPGQTWLMTTNLDTGERRLVSAFNERVPNKGPGRGQFNIGYLGTHAAGLTVYATTGYTSVRDFYMTVIDKRSGDRTLVEGKGSLKRGNTQNMRVIAAIPGTDQFVVWYERALHVVDARTGVAFILSQ</sequence>
<dbReference type="AlphaFoldDB" id="A0AAE3XEQ2"/>
<organism evidence="2 3">
    <name type="scientific">Deinococcus soli</name>
    <name type="common">ex Cha et al. 2016</name>
    <dbReference type="NCBI Taxonomy" id="1309411"/>
    <lineage>
        <taxon>Bacteria</taxon>
        <taxon>Thermotogati</taxon>
        <taxon>Deinococcota</taxon>
        <taxon>Deinococci</taxon>
        <taxon>Deinococcales</taxon>
        <taxon>Deinococcaceae</taxon>
        <taxon>Deinococcus</taxon>
    </lineage>
</organism>
<protein>
    <submittedName>
        <fullName evidence="2">Uncharacterized protein</fullName>
    </submittedName>
</protein>
<reference evidence="2" key="1">
    <citation type="submission" date="2023-07" db="EMBL/GenBank/DDBJ databases">
        <title>Sorghum-associated microbial communities from plants grown in Nebraska, USA.</title>
        <authorList>
            <person name="Schachtman D."/>
        </authorList>
    </citation>
    <scope>NUCLEOTIDE SEQUENCE</scope>
    <source>
        <strain evidence="2">BE330</strain>
    </source>
</reference>
<feature type="signal peptide" evidence="1">
    <location>
        <begin position="1"/>
        <end position="19"/>
    </location>
</feature>
<evidence type="ECO:0000313" key="2">
    <source>
        <dbReference type="EMBL" id="MDR6218353.1"/>
    </source>
</evidence>
<feature type="chain" id="PRO_5042157358" evidence="1">
    <location>
        <begin position="20"/>
        <end position="409"/>
    </location>
</feature>
<gene>
    <name evidence="2" type="ORF">J2Y00_001916</name>
</gene>
<comment type="caution">
    <text evidence="2">The sequence shown here is derived from an EMBL/GenBank/DDBJ whole genome shotgun (WGS) entry which is preliminary data.</text>
</comment>
<dbReference type="RefSeq" id="WP_309854763.1">
    <property type="nucleotide sequence ID" value="NZ_JAVDQJ010000005.1"/>
</dbReference>